<feature type="domain" description="Peptidase M16 N-terminal" evidence="4">
    <location>
        <begin position="55"/>
        <end position="195"/>
    </location>
</feature>
<dbReference type="PROSITE" id="PS00143">
    <property type="entry name" value="INSULINASE"/>
    <property type="match status" value="1"/>
</dbReference>
<dbReference type="STRING" id="926561.GCA_000379025_03101"/>
<evidence type="ECO:0000313" key="7">
    <source>
        <dbReference type="Proteomes" id="UP000295832"/>
    </source>
</evidence>
<keyword evidence="7" id="KW-1185">Reference proteome</keyword>
<dbReference type="GO" id="GO:0004222">
    <property type="term" value="F:metalloendopeptidase activity"/>
    <property type="evidence" value="ECO:0007669"/>
    <property type="project" value="InterPro"/>
</dbReference>
<dbReference type="InterPro" id="IPR011249">
    <property type="entry name" value="Metalloenz_LuxS/M16"/>
</dbReference>
<organism evidence="6 7">
    <name type="scientific">Orenia marismortui</name>
    <dbReference type="NCBI Taxonomy" id="46469"/>
    <lineage>
        <taxon>Bacteria</taxon>
        <taxon>Bacillati</taxon>
        <taxon>Bacillota</taxon>
        <taxon>Clostridia</taxon>
        <taxon>Halanaerobiales</taxon>
        <taxon>Halobacteroidaceae</taxon>
        <taxon>Orenia</taxon>
    </lineage>
</organism>
<reference evidence="6 7" key="1">
    <citation type="submission" date="2019-03" db="EMBL/GenBank/DDBJ databases">
        <title>Subsurface microbial communities from deep shales in Ohio and West Virginia, USA.</title>
        <authorList>
            <person name="Wrighton K."/>
        </authorList>
    </citation>
    <scope>NUCLEOTIDE SEQUENCE [LARGE SCALE GENOMIC DNA]</scope>
    <source>
        <strain evidence="6 7">MSL 6dP</strain>
    </source>
</reference>
<evidence type="ECO:0000259" key="5">
    <source>
        <dbReference type="Pfam" id="PF05193"/>
    </source>
</evidence>
<feature type="domain" description="Peptidase M16 C-terminal" evidence="5">
    <location>
        <begin position="204"/>
        <end position="379"/>
    </location>
</feature>
<keyword evidence="3" id="KW-0175">Coiled coil</keyword>
<dbReference type="AlphaFoldDB" id="A0A4R8H2L1"/>
<dbReference type="GO" id="GO:0006508">
    <property type="term" value="P:proteolysis"/>
    <property type="evidence" value="ECO:0007669"/>
    <property type="project" value="UniProtKB-KW"/>
</dbReference>
<protein>
    <submittedName>
        <fullName evidence="6">Zinc protease</fullName>
    </submittedName>
</protein>
<evidence type="ECO:0000313" key="6">
    <source>
        <dbReference type="EMBL" id="TDX52744.1"/>
    </source>
</evidence>
<evidence type="ECO:0000256" key="2">
    <source>
        <dbReference type="RuleBase" id="RU004447"/>
    </source>
</evidence>
<comment type="similarity">
    <text evidence="1 2">Belongs to the peptidase M16 family.</text>
</comment>
<evidence type="ECO:0000256" key="1">
    <source>
        <dbReference type="ARBA" id="ARBA00007261"/>
    </source>
</evidence>
<dbReference type="PANTHER" id="PTHR11851:SF49">
    <property type="entry name" value="MITOCHONDRIAL-PROCESSING PEPTIDASE SUBUNIT ALPHA"/>
    <property type="match status" value="1"/>
</dbReference>
<dbReference type="SUPFAM" id="SSF63411">
    <property type="entry name" value="LuxS/MPP-like metallohydrolase"/>
    <property type="match status" value="2"/>
</dbReference>
<dbReference type="EMBL" id="SOEG01000005">
    <property type="protein sequence ID" value="TDX52744.1"/>
    <property type="molecule type" value="Genomic_DNA"/>
</dbReference>
<sequence>MRKTLRILLISLLLFNLFIGVALAQKTDLSGEFFIPKLDYSHFKLDNGLRIYIFEDHKAPLAKFSIWYKVGSIDEPEGITGISHLLEHTMFLGTEALGKDQVHKLVKSVGGVNNASTYYDYTMYYEEIPSTKLELAMAIESDRMENLKIDKEEFSREKEVVKQERRMRVENNIFSSAMEEIQAKAFPNSSLHHQVIGWMNDLNNITVDDMREHYTKYYAPNNAIMVVTGDVDPKKVHQLAKKYYGNYKAQEIKRLKNIEVKQNQERVIKLEKRSKVPIIAMMYKIPRGDHPDMPAIKALLDILINNSSSRIKTELQKNKRMILESGGVTIDLRIPGYALLYTVPLSENFIDQVQEEFDKELEKIIDNGVSYKELEIVKKDSLKDIIFRQKDISSAAELVATSLIRYDNPKLYQQNIKRLKNLTVEDIQKVAKKYFIKSNRTVGYILPQKNKKTKEVEGDIK</sequence>
<dbReference type="Proteomes" id="UP000295832">
    <property type="component" value="Unassembled WGS sequence"/>
</dbReference>
<evidence type="ECO:0000259" key="4">
    <source>
        <dbReference type="Pfam" id="PF00675"/>
    </source>
</evidence>
<dbReference type="Gene3D" id="3.30.830.10">
    <property type="entry name" value="Metalloenzyme, LuxS/M16 peptidase-like"/>
    <property type="match status" value="2"/>
</dbReference>
<dbReference type="InterPro" id="IPR007863">
    <property type="entry name" value="Peptidase_M16_C"/>
</dbReference>
<dbReference type="RefSeq" id="WP_134115481.1">
    <property type="nucleotide sequence ID" value="NZ_SOEG01000005.1"/>
</dbReference>
<keyword evidence="6" id="KW-0645">Protease</keyword>
<name>A0A4R8H2L1_9FIRM</name>
<dbReference type="PANTHER" id="PTHR11851">
    <property type="entry name" value="METALLOPROTEASE"/>
    <property type="match status" value="1"/>
</dbReference>
<dbReference type="InterPro" id="IPR001431">
    <property type="entry name" value="Pept_M16_Zn_BS"/>
</dbReference>
<dbReference type="InterPro" id="IPR050361">
    <property type="entry name" value="MPP/UQCRC_Complex"/>
</dbReference>
<dbReference type="GO" id="GO:0046872">
    <property type="term" value="F:metal ion binding"/>
    <property type="evidence" value="ECO:0007669"/>
    <property type="project" value="InterPro"/>
</dbReference>
<feature type="coiled-coil region" evidence="3">
    <location>
        <begin position="137"/>
        <end position="164"/>
    </location>
</feature>
<gene>
    <name evidence="6" type="ORF">C7959_10598</name>
</gene>
<comment type="caution">
    <text evidence="6">The sequence shown here is derived from an EMBL/GenBank/DDBJ whole genome shotgun (WGS) entry which is preliminary data.</text>
</comment>
<keyword evidence="6" id="KW-0378">Hydrolase</keyword>
<accession>A0A4R8H2L1</accession>
<dbReference type="Pfam" id="PF05193">
    <property type="entry name" value="Peptidase_M16_C"/>
    <property type="match status" value="1"/>
</dbReference>
<dbReference type="Pfam" id="PF00675">
    <property type="entry name" value="Peptidase_M16"/>
    <property type="match status" value="1"/>
</dbReference>
<dbReference type="InterPro" id="IPR011765">
    <property type="entry name" value="Pept_M16_N"/>
</dbReference>
<evidence type="ECO:0000256" key="3">
    <source>
        <dbReference type="SAM" id="Coils"/>
    </source>
</evidence>
<proteinExistence type="inferred from homology"/>